<keyword evidence="1" id="KW-0479">Metal-binding</keyword>
<keyword evidence="2" id="KW-0862">Zinc</keyword>
<dbReference type="PANTHER" id="PTHR42683">
    <property type="entry name" value="ALDEHYDE REDUCTASE"/>
    <property type="match status" value="1"/>
</dbReference>
<evidence type="ECO:0000256" key="1">
    <source>
        <dbReference type="ARBA" id="ARBA00022723"/>
    </source>
</evidence>
<keyword evidence="3" id="KW-0560">Oxidoreductase</keyword>
<sequence length="329" mass="35741">MRVGAVVLQRWRRDWFLGHVVDDDAAASASAAAAAEDEGEDERVAARVRVHVHGEPETADKWFDIPTANLIELELLCEPAREVGAFPQANDLVELLVMDKPLYDQLRASSPPTARLVGRVVRVYPARDASLVEVTYPRGYLREGARNVRVAHGFALAAHKPGLEVEPFEYVARPLGPNDVEIAISHCGICGSDLHTIGGGWGGANYPVVPGHEIVGQVTAAGASVKDLQVGDRVGVGAMVFSCQDKATCESCATDKDSYCPKMVFTYNATYEDGQTAYGGYAEYVRVDANYAFKIPEALPSDKLPMKQANEGIQMVHQGKARYRVVLEN</sequence>
<keyword evidence="6" id="KW-1185">Reference proteome</keyword>
<dbReference type="GO" id="GO:0016616">
    <property type="term" value="F:oxidoreductase activity, acting on the CH-OH group of donors, NAD or NADP as acceptor"/>
    <property type="evidence" value="ECO:0007669"/>
    <property type="project" value="InterPro"/>
</dbReference>
<dbReference type="SUPFAM" id="SSF50129">
    <property type="entry name" value="GroES-like"/>
    <property type="match status" value="1"/>
</dbReference>
<evidence type="ECO:0000256" key="2">
    <source>
        <dbReference type="ARBA" id="ARBA00022833"/>
    </source>
</evidence>
<dbReference type="EMBL" id="JAKCXM010000029">
    <property type="protein sequence ID" value="KAJ0406716.1"/>
    <property type="molecule type" value="Genomic_DNA"/>
</dbReference>
<dbReference type="InterPro" id="IPR002328">
    <property type="entry name" value="ADH_Zn_CS"/>
</dbReference>
<dbReference type="Gene3D" id="3.90.180.10">
    <property type="entry name" value="Medium-chain alcohol dehydrogenases, catalytic domain"/>
    <property type="match status" value="1"/>
</dbReference>
<dbReference type="InterPro" id="IPR013154">
    <property type="entry name" value="ADH-like_N"/>
</dbReference>
<evidence type="ECO:0000259" key="4">
    <source>
        <dbReference type="Pfam" id="PF08240"/>
    </source>
</evidence>
<organism evidence="5 6">
    <name type="scientific">Pythium insidiosum</name>
    <name type="common">Pythiosis disease agent</name>
    <dbReference type="NCBI Taxonomy" id="114742"/>
    <lineage>
        <taxon>Eukaryota</taxon>
        <taxon>Sar</taxon>
        <taxon>Stramenopiles</taxon>
        <taxon>Oomycota</taxon>
        <taxon>Peronosporomycetes</taxon>
        <taxon>Pythiales</taxon>
        <taxon>Pythiaceae</taxon>
        <taxon>Pythium</taxon>
    </lineage>
</organism>
<evidence type="ECO:0000256" key="3">
    <source>
        <dbReference type="ARBA" id="ARBA00023002"/>
    </source>
</evidence>
<proteinExistence type="predicted"/>
<dbReference type="AlphaFoldDB" id="A0AAD5MG98"/>
<protein>
    <recommendedName>
        <fullName evidence="4">Alcohol dehydrogenase-like N-terminal domain-containing protein</fullName>
    </recommendedName>
</protein>
<dbReference type="Proteomes" id="UP001209570">
    <property type="component" value="Unassembled WGS sequence"/>
</dbReference>
<dbReference type="GO" id="GO:0008270">
    <property type="term" value="F:zinc ion binding"/>
    <property type="evidence" value="ECO:0007669"/>
    <property type="project" value="InterPro"/>
</dbReference>
<accession>A0AAD5MG98</accession>
<dbReference type="PROSITE" id="PS00059">
    <property type="entry name" value="ADH_ZINC"/>
    <property type="match status" value="1"/>
</dbReference>
<dbReference type="Pfam" id="PF08240">
    <property type="entry name" value="ADH_N"/>
    <property type="match status" value="1"/>
</dbReference>
<dbReference type="InterPro" id="IPR011032">
    <property type="entry name" value="GroES-like_sf"/>
</dbReference>
<feature type="domain" description="Alcohol dehydrogenase-like N-terminal" evidence="4">
    <location>
        <begin position="176"/>
        <end position="297"/>
    </location>
</feature>
<name>A0AAD5MG98_PYTIN</name>
<evidence type="ECO:0000313" key="5">
    <source>
        <dbReference type="EMBL" id="KAJ0406716.1"/>
    </source>
</evidence>
<reference evidence="5" key="1">
    <citation type="submission" date="2021-12" db="EMBL/GenBank/DDBJ databases">
        <title>Prjna785345.</title>
        <authorList>
            <person name="Rujirawat T."/>
            <person name="Krajaejun T."/>
        </authorList>
    </citation>
    <scope>NUCLEOTIDE SEQUENCE</scope>
    <source>
        <strain evidence="5">Pi057C3</strain>
    </source>
</reference>
<comment type="caution">
    <text evidence="5">The sequence shown here is derived from an EMBL/GenBank/DDBJ whole genome shotgun (WGS) entry which is preliminary data.</text>
</comment>
<gene>
    <name evidence="5" type="ORF">P43SY_004541</name>
</gene>
<dbReference type="InterPro" id="IPR047109">
    <property type="entry name" value="CAD-like"/>
</dbReference>
<evidence type="ECO:0000313" key="6">
    <source>
        <dbReference type="Proteomes" id="UP001209570"/>
    </source>
</evidence>